<evidence type="ECO:0000256" key="1">
    <source>
        <dbReference type="ARBA" id="ARBA00004167"/>
    </source>
</evidence>
<comment type="subcellular location">
    <subcellularLocation>
        <location evidence="1">Membrane</location>
        <topology evidence="1">Single-pass membrane protein</topology>
    </subcellularLocation>
</comment>
<dbReference type="EMBL" id="JASCZI010093103">
    <property type="protein sequence ID" value="MED6153084.1"/>
    <property type="molecule type" value="Genomic_DNA"/>
</dbReference>
<reference evidence="4 5" key="1">
    <citation type="journal article" date="2023" name="Plants (Basel)">
        <title>Bridging the Gap: Combining Genomics and Transcriptomics Approaches to Understand Stylosanthes scabra, an Orphan Legume from the Brazilian Caatinga.</title>
        <authorList>
            <person name="Ferreira-Neto J.R.C."/>
            <person name="da Silva M.D."/>
            <person name="Binneck E."/>
            <person name="de Melo N.F."/>
            <person name="da Silva R.H."/>
            <person name="de Melo A.L.T.M."/>
            <person name="Pandolfi V."/>
            <person name="Bustamante F.O."/>
            <person name="Brasileiro-Vidal A.C."/>
            <person name="Benko-Iseppon A.M."/>
        </authorList>
    </citation>
    <scope>NUCLEOTIDE SEQUENCE [LARGE SCALE GENOMIC DNA]</scope>
    <source>
        <tissue evidence="4">Leaves</tissue>
    </source>
</reference>
<sequence>AHDEFEVGPKNCRRSCGSVSIPFPFGTTKECSLDPEFLINCTNNVPYLPNSTDDNENPLQVLSISVDAAELRV</sequence>
<evidence type="ECO:0000256" key="2">
    <source>
        <dbReference type="ARBA" id="ARBA00022729"/>
    </source>
</evidence>
<protein>
    <recommendedName>
        <fullName evidence="3">Wall-associated receptor kinase galacturonan-binding domain-containing protein</fullName>
    </recommendedName>
</protein>
<comment type="caution">
    <text evidence="4">The sequence shown here is derived from an EMBL/GenBank/DDBJ whole genome shotgun (WGS) entry which is preliminary data.</text>
</comment>
<accession>A0ABU6TW46</accession>
<feature type="domain" description="Wall-associated receptor kinase galacturonan-binding" evidence="3">
    <location>
        <begin position="12"/>
        <end position="73"/>
    </location>
</feature>
<proteinExistence type="predicted"/>
<feature type="non-terminal residue" evidence="4">
    <location>
        <position position="1"/>
    </location>
</feature>
<evidence type="ECO:0000313" key="5">
    <source>
        <dbReference type="Proteomes" id="UP001341840"/>
    </source>
</evidence>
<evidence type="ECO:0000259" key="3">
    <source>
        <dbReference type="Pfam" id="PF13947"/>
    </source>
</evidence>
<name>A0ABU6TW46_9FABA</name>
<dbReference type="Pfam" id="PF13947">
    <property type="entry name" value="GUB_WAK_bind"/>
    <property type="match status" value="1"/>
</dbReference>
<dbReference type="Proteomes" id="UP001341840">
    <property type="component" value="Unassembled WGS sequence"/>
</dbReference>
<evidence type="ECO:0000313" key="4">
    <source>
        <dbReference type="EMBL" id="MED6153084.1"/>
    </source>
</evidence>
<keyword evidence="2" id="KW-0732">Signal</keyword>
<dbReference type="InterPro" id="IPR025287">
    <property type="entry name" value="WAK_GUB"/>
</dbReference>
<gene>
    <name evidence="4" type="ORF">PIB30_098166</name>
</gene>
<organism evidence="4 5">
    <name type="scientific">Stylosanthes scabra</name>
    <dbReference type="NCBI Taxonomy" id="79078"/>
    <lineage>
        <taxon>Eukaryota</taxon>
        <taxon>Viridiplantae</taxon>
        <taxon>Streptophyta</taxon>
        <taxon>Embryophyta</taxon>
        <taxon>Tracheophyta</taxon>
        <taxon>Spermatophyta</taxon>
        <taxon>Magnoliopsida</taxon>
        <taxon>eudicotyledons</taxon>
        <taxon>Gunneridae</taxon>
        <taxon>Pentapetalae</taxon>
        <taxon>rosids</taxon>
        <taxon>fabids</taxon>
        <taxon>Fabales</taxon>
        <taxon>Fabaceae</taxon>
        <taxon>Papilionoideae</taxon>
        <taxon>50 kb inversion clade</taxon>
        <taxon>dalbergioids sensu lato</taxon>
        <taxon>Dalbergieae</taxon>
        <taxon>Pterocarpus clade</taxon>
        <taxon>Stylosanthes</taxon>
    </lineage>
</organism>
<dbReference type="PANTHER" id="PTHR33491">
    <property type="entry name" value="OSJNBA0016N04.9 PROTEIN"/>
    <property type="match status" value="1"/>
</dbReference>
<keyword evidence="5" id="KW-1185">Reference proteome</keyword>